<protein>
    <submittedName>
        <fullName evidence="1">DUF1365 domain-containing protein</fullName>
    </submittedName>
</protein>
<dbReference type="RefSeq" id="WP_140825810.1">
    <property type="nucleotide sequence ID" value="NZ_VFYP01000001.1"/>
</dbReference>
<name>A0A504UF61_9HYPH</name>
<comment type="caution">
    <text evidence="1">The sequence shown here is derived from an EMBL/GenBank/DDBJ whole genome shotgun (WGS) entry which is preliminary data.</text>
</comment>
<dbReference type="Pfam" id="PF07103">
    <property type="entry name" value="DUF1365"/>
    <property type="match status" value="1"/>
</dbReference>
<dbReference type="PANTHER" id="PTHR33973">
    <property type="entry name" value="OS07G0153300 PROTEIN"/>
    <property type="match status" value="1"/>
</dbReference>
<accession>A0A504UF61</accession>
<sequence>MSRQSAIYAGHVVHVRSRPKQHKLRYSVFSLLVDLDEIADLDRSLRFFGHNRRALYAVYDADHGDGEIGHLRQWVEGRLHAAGLDASGSKIRMLCYPRIFGYVFNPLTVYFCHHRDGRLQAVLYEVCNTFNERHTYVIPVEEGQQVLRHQCPKEMYVSPFMPMDCLYDFRINPPGEKVGVHIGESDGEGPILVALFSGKRAPLSDASLLRMLMTYPLMTLKVMGGIHWEALRLWLKGVPVYRHAPAAKPVASTIVLQSGMNKS</sequence>
<keyword evidence="2" id="KW-1185">Reference proteome</keyword>
<evidence type="ECO:0000313" key="2">
    <source>
        <dbReference type="Proteomes" id="UP000316429"/>
    </source>
</evidence>
<dbReference type="Proteomes" id="UP000316429">
    <property type="component" value="Unassembled WGS sequence"/>
</dbReference>
<evidence type="ECO:0000313" key="1">
    <source>
        <dbReference type="EMBL" id="TPP09415.1"/>
    </source>
</evidence>
<dbReference type="EMBL" id="VFYP01000001">
    <property type="protein sequence ID" value="TPP09415.1"/>
    <property type="molecule type" value="Genomic_DNA"/>
</dbReference>
<gene>
    <name evidence="1" type="ORF">FJQ55_00595</name>
</gene>
<dbReference type="AlphaFoldDB" id="A0A504UF61"/>
<organism evidence="1 2">
    <name type="scientific">Rhizobium glycinendophyticum</name>
    <dbReference type="NCBI Taxonomy" id="2589807"/>
    <lineage>
        <taxon>Bacteria</taxon>
        <taxon>Pseudomonadati</taxon>
        <taxon>Pseudomonadota</taxon>
        <taxon>Alphaproteobacteria</taxon>
        <taxon>Hyphomicrobiales</taxon>
        <taxon>Rhizobiaceae</taxon>
        <taxon>Rhizobium/Agrobacterium group</taxon>
        <taxon>Rhizobium</taxon>
    </lineage>
</organism>
<dbReference type="PANTHER" id="PTHR33973:SF4">
    <property type="entry name" value="OS07G0153300 PROTEIN"/>
    <property type="match status" value="1"/>
</dbReference>
<reference evidence="1 2" key="1">
    <citation type="submission" date="2019-06" db="EMBL/GenBank/DDBJ databases">
        <title>Rhizobium sp. CL12 isolated from roots of soybean.</title>
        <authorList>
            <person name="Wang C."/>
        </authorList>
    </citation>
    <scope>NUCLEOTIDE SEQUENCE [LARGE SCALE GENOMIC DNA]</scope>
    <source>
        <strain evidence="1 2">CL12</strain>
    </source>
</reference>
<dbReference type="OrthoDB" id="9778801at2"/>
<proteinExistence type="predicted"/>
<dbReference type="InterPro" id="IPR010775">
    <property type="entry name" value="DUF1365"/>
</dbReference>